<reference evidence="1" key="1">
    <citation type="submission" date="2017-12" db="EMBL/GenBank/DDBJ databases">
        <authorList>
            <person name="Katneni V.K."/>
            <person name="Shekhar M.S."/>
            <person name="Otta S.K."/>
            <person name="Karthic K."/>
            <person name="Jangam A.K."/>
            <person name="Gopikrishna G."/>
            <person name="Vijayan K.K."/>
        </authorList>
    </citation>
    <scope>NUCLEOTIDE SEQUENCE [LARGE SCALE GENOMIC DNA]</scope>
    <source>
        <strain evidence="1">IN_AP4RU</strain>
    </source>
</reference>
<reference evidence="1" key="2">
    <citation type="journal article" date="2018" name="Genome Announc.">
        <title>First Report of a Complete Genome Sequence of White spot syndrome virus from India.</title>
        <authorList>
            <person name="Vinaya Kumar K."/>
            <person name="Shekhar M.S."/>
            <person name="Otta S.K."/>
            <person name="Karthic K."/>
            <person name="Ashok Kumar J."/>
            <person name="Gopikrishna G."/>
            <person name="Vijayan K.K."/>
        </authorList>
    </citation>
    <scope>NUCLEOTIDE SEQUENCE</scope>
    <source>
        <strain evidence="1">IN_AP4RU</strain>
    </source>
</reference>
<name>A0A2I6SCD1_9VIRU</name>
<accession>A0A2I6SCD1</accession>
<sequence length="40" mass="3807">MMGNGGGGAGGELVDVLFDVVVVVGDGNYGNTVAVCSSCS</sequence>
<dbReference type="Proteomes" id="UP000267352">
    <property type="component" value="Segment"/>
</dbReference>
<proteinExistence type="predicted"/>
<protein>
    <submittedName>
        <fullName evidence="1">WSSV466</fullName>
    </submittedName>
</protein>
<organism evidence="1">
    <name type="scientific">White spot syndrome virus</name>
    <dbReference type="NCBI Taxonomy" id="342409"/>
    <lineage>
        <taxon>Viruses</taxon>
        <taxon>Viruses incertae sedis</taxon>
        <taxon>Naldaviricetes</taxon>
        <taxon>Nimaviridae</taxon>
        <taxon>Whispovirus</taxon>
    </lineage>
</organism>
<dbReference type="EMBL" id="MG702567">
    <property type="protein sequence ID" value="AUO15225.1"/>
    <property type="molecule type" value="Genomic_DNA"/>
</dbReference>
<evidence type="ECO:0000313" key="1">
    <source>
        <dbReference type="EMBL" id="AUO15225.1"/>
    </source>
</evidence>